<sequence>MDRKASISTARRAPGPGDQENAQHQNDPDKILRACRHAARVSGKIDLTAVLKNISEGPEQAAKVQKLIGEAKNQIIKMSPQEGLAYLATSGRTAPMSLTEEGYRARKCEARPKCPVCADLVKPSGHRARGKACASARKRIKPGKKISLTKPPSRGGNAGEAMEVDQESDSSRHPSIVSIEPGLSAYGPTNDVIVTS</sequence>
<evidence type="ECO:0000313" key="3">
    <source>
        <dbReference type="Proteomes" id="UP000310200"/>
    </source>
</evidence>
<evidence type="ECO:0000313" key="2">
    <source>
        <dbReference type="EMBL" id="TGZ55449.1"/>
    </source>
</evidence>
<evidence type="ECO:0000256" key="1">
    <source>
        <dbReference type="SAM" id="MobiDB-lite"/>
    </source>
</evidence>
<organism evidence="2 3">
    <name type="scientific">Temnothorax longispinosus</name>
    <dbReference type="NCBI Taxonomy" id="300112"/>
    <lineage>
        <taxon>Eukaryota</taxon>
        <taxon>Metazoa</taxon>
        <taxon>Ecdysozoa</taxon>
        <taxon>Arthropoda</taxon>
        <taxon>Hexapoda</taxon>
        <taxon>Insecta</taxon>
        <taxon>Pterygota</taxon>
        <taxon>Neoptera</taxon>
        <taxon>Endopterygota</taxon>
        <taxon>Hymenoptera</taxon>
        <taxon>Apocrita</taxon>
        <taxon>Aculeata</taxon>
        <taxon>Formicoidea</taxon>
        <taxon>Formicidae</taxon>
        <taxon>Myrmicinae</taxon>
        <taxon>Temnothorax</taxon>
    </lineage>
</organism>
<feature type="region of interest" description="Disordered" evidence="1">
    <location>
        <begin position="1"/>
        <end position="29"/>
    </location>
</feature>
<protein>
    <submittedName>
        <fullName evidence="2">Uncharacterized protein</fullName>
    </submittedName>
</protein>
<comment type="caution">
    <text evidence="2">The sequence shown here is derived from an EMBL/GenBank/DDBJ whole genome shotgun (WGS) entry which is preliminary data.</text>
</comment>
<gene>
    <name evidence="2" type="ORF">DBV15_12414</name>
</gene>
<accession>A0A4S2L4H8</accession>
<name>A0A4S2L4H8_9HYME</name>
<keyword evidence="3" id="KW-1185">Reference proteome</keyword>
<reference evidence="2 3" key="1">
    <citation type="journal article" date="2019" name="Philos. Trans. R. Soc. Lond., B, Biol. Sci.">
        <title>Ant behaviour and brain gene expression of defending hosts depend on the ecological success of the intruding social parasite.</title>
        <authorList>
            <person name="Kaur R."/>
            <person name="Stoldt M."/>
            <person name="Jongepier E."/>
            <person name="Feldmeyer B."/>
            <person name="Menzel F."/>
            <person name="Bornberg-Bauer E."/>
            <person name="Foitzik S."/>
        </authorList>
    </citation>
    <scope>NUCLEOTIDE SEQUENCE [LARGE SCALE GENOMIC DNA]</scope>
    <source>
        <tissue evidence="2">Whole body</tissue>
    </source>
</reference>
<proteinExistence type="predicted"/>
<dbReference type="EMBL" id="QBLH01000459">
    <property type="protein sequence ID" value="TGZ55449.1"/>
    <property type="molecule type" value="Genomic_DNA"/>
</dbReference>
<dbReference type="Proteomes" id="UP000310200">
    <property type="component" value="Unassembled WGS sequence"/>
</dbReference>
<dbReference type="AlphaFoldDB" id="A0A4S2L4H8"/>
<feature type="region of interest" description="Disordered" evidence="1">
    <location>
        <begin position="142"/>
        <end position="196"/>
    </location>
</feature>